<dbReference type="InterPro" id="IPR011033">
    <property type="entry name" value="PRC_barrel-like_sf"/>
</dbReference>
<dbReference type="EMBL" id="AVFL01000003">
    <property type="protein sequence ID" value="EWY41556.1"/>
    <property type="molecule type" value="Genomic_DNA"/>
</dbReference>
<evidence type="ECO:0000313" key="4">
    <source>
        <dbReference type="EMBL" id="EWY41556.1"/>
    </source>
</evidence>
<feature type="signal peptide" evidence="2">
    <location>
        <begin position="1"/>
        <end position="23"/>
    </location>
</feature>
<evidence type="ECO:0000256" key="1">
    <source>
        <dbReference type="SAM" id="MobiDB-lite"/>
    </source>
</evidence>
<dbReference type="STRING" id="1385369.N825_23645"/>
<dbReference type="InterPro" id="IPR027275">
    <property type="entry name" value="PRC-brl_dom"/>
</dbReference>
<sequence>MRTNLMLTTALALTVAAPLIALARDDDRAGSQGAPIPVERTQAEAEVDTTDAVLADDLIGRTVIGADGESLGEINDILLSRSGEIERVVVGGGGVLGIGERQVAIPWSDTEASPDQDRVRVTMTAEDFQAAPDYERADGDSGLVGANQE</sequence>
<organism evidence="4 5">
    <name type="scientific">Skermanella stibiiresistens SB22</name>
    <dbReference type="NCBI Taxonomy" id="1385369"/>
    <lineage>
        <taxon>Bacteria</taxon>
        <taxon>Pseudomonadati</taxon>
        <taxon>Pseudomonadota</taxon>
        <taxon>Alphaproteobacteria</taxon>
        <taxon>Rhodospirillales</taxon>
        <taxon>Azospirillaceae</taxon>
        <taxon>Skermanella</taxon>
    </lineage>
</organism>
<dbReference type="Gene3D" id="2.30.30.240">
    <property type="entry name" value="PRC-barrel domain"/>
    <property type="match status" value="1"/>
</dbReference>
<keyword evidence="5" id="KW-1185">Reference proteome</keyword>
<dbReference type="AlphaFoldDB" id="W9H9X3"/>
<keyword evidence="2" id="KW-0732">Signal</keyword>
<accession>W9H9X3</accession>
<name>W9H9X3_9PROT</name>
<dbReference type="SUPFAM" id="SSF50346">
    <property type="entry name" value="PRC-barrel domain"/>
    <property type="match status" value="1"/>
</dbReference>
<dbReference type="Proteomes" id="UP000019486">
    <property type="component" value="Unassembled WGS sequence"/>
</dbReference>
<dbReference type="PANTHER" id="PTHR36505:SF1">
    <property type="entry name" value="BLR1072 PROTEIN"/>
    <property type="match status" value="1"/>
</dbReference>
<dbReference type="RefSeq" id="WP_051511575.1">
    <property type="nucleotide sequence ID" value="NZ_AVFL01000003.1"/>
</dbReference>
<proteinExistence type="predicted"/>
<reference evidence="4 5" key="1">
    <citation type="submission" date="2013-08" db="EMBL/GenBank/DDBJ databases">
        <title>The genome sequence of Skermanella stibiiresistens.</title>
        <authorList>
            <person name="Zhu W."/>
            <person name="Wang G."/>
        </authorList>
    </citation>
    <scope>NUCLEOTIDE SEQUENCE [LARGE SCALE GENOMIC DNA]</scope>
    <source>
        <strain evidence="4 5">SB22</strain>
    </source>
</reference>
<protein>
    <recommendedName>
        <fullName evidence="3">PRC-barrel domain-containing protein</fullName>
    </recommendedName>
</protein>
<dbReference type="PANTHER" id="PTHR36505">
    <property type="entry name" value="BLR1072 PROTEIN"/>
    <property type="match status" value="1"/>
</dbReference>
<gene>
    <name evidence="4" type="ORF">N825_23645</name>
</gene>
<evidence type="ECO:0000259" key="3">
    <source>
        <dbReference type="Pfam" id="PF05239"/>
    </source>
</evidence>
<feature type="chain" id="PRO_5004925056" description="PRC-barrel domain-containing protein" evidence="2">
    <location>
        <begin position="24"/>
        <end position="149"/>
    </location>
</feature>
<evidence type="ECO:0000313" key="5">
    <source>
        <dbReference type="Proteomes" id="UP000019486"/>
    </source>
</evidence>
<comment type="caution">
    <text evidence="4">The sequence shown here is derived from an EMBL/GenBank/DDBJ whole genome shotgun (WGS) entry which is preliminary data.</text>
</comment>
<feature type="region of interest" description="Disordered" evidence="1">
    <location>
        <begin position="126"/>
        <end position="149"/>
    </location>
</feature>
<dbReference type="Pfam" id="PF05239">
    <property type="entry name" value="PRC"/>
    <property type="match status" value="1"/>
</dbReference>
<dbReference type="OrthoDB" id="7366667at2"/>
<evidence type="ECO:0000256" key="2">
    <source>
        <dbReference type="SAM" id="SignalP"/>
    </source>
</evidence>
<feature type="domain" description="PRC-barrel" evidence="3">
    <location>
        <begin position="52"/>
        <end position="126"/>
    </location>
</feature>